<dbReference type="InterPro" id="IPR027372">
    <property type="entry name" value="Phytase-like_dom"/>
</dbReference>
<feature type="chain" id="PRO_5011529254" description="Phytase-like domain-containing protein" evidence="1">
    <location>
        <begin position="24"/>
        <end position="303"/>
    </location>
</feature>
<evidence type="ECO:0000313" key="4">
    <source>
        <dbReference type="Proteomes" id="UP000199093"/>
    </source>
</evidence>
<protein>
    <recommendedName>
        <fullName evidence="2">Phytase-like domain-containing protein</fullName>
    </recommendedName>
</protein>
<dbReference type="SUPFAM" id="SSF101898">
    <property type="entry name" value="NHL repeat"/>
    <property type="match status" value="1"/>
</dbReference>
<dbReference type="STRING" id="555512.SAMN04487993_1001288"/>
<keyword evidence="4" id="KW-1185">Reference proteome</keyword>
<reference evidence="3 4" key="1">
    <citation type="submission" date="2016-10" db="EMBL/GenBank/DDBJ databases">
        <authorList>
            <person name="de Groot N.N."/>
        </authorList>
    </citation>
    <scope>NUCLEOTIDE SEQUENCE [LARGE SCALE GENOMIC DNA]</scope>
    <source>
        <strain evidence="3 4">DSM 26424</strain>
    </source>
</reference>
<dbReference type="InterPro" id="IPR014567">
    <property type="entry name" value="UCP031900"/>
</dbReference>
<evidence type="ECO:0000256" key="1">
    <source>
        <dbReference type="SAM" id="SignalP"/>
    </source>
</evidence>
<dbReference type="Proteomes" id="UP000199093">
    <property type="component" value="Unassembled WGS sequence"/>
</dbReference>
<dbReference type="PIRSF" id="PIRSF031900">
    <property type="entry name" value="UCP031900"/>
    <property type="match status" value="1"/>
</dbReference>
<feature type="domain" description="Phytase-like" evidence="2">
    <location>
        <begin position="42"/>
        <end position="279"/>
    </location>
</feature>
<dbReference type="RefSeq" id="WP_089842614.1">
    <property type="nucleotide sequence ID" value="NZ_FNEJ01000001.1"/>
</dbReference>
<evidence type="ECO:0000313" key="3">
    <source>
        <dbReference type="EMBL" id="SDI15141.1"/>
    </source>
</evidence>
<dbReference type="AlphaFoldDB" id="A0A1G8I8Q9"/>
<evidence type="ECO:0000259" key="2">
    <source>
        <dbReference type="Pfam" id="PF13449"/>
    </source>
</evidence>
<dbReference type="OrthoDB" id="9798693at2"/>
<dbReference type="EMBL" id="FNEJ01000001">
    <property type="protein sequence ID" value="SDI15141.1"/>
    <property type="molecule type" value="Genomic_DNA"/>
</dbReference>
<gene>
    <name evidence="3" type="ORF">SAMN04487993_1001288</name>
</gene>
<accession>A0A1G8I8Q9</accession>
<sequence>MRLRSRRALNAALAGLMAFPAVADPEGARFIGSFQWQMDDPAFGGFSAIELAEDGTTFTVLSDRAVLTSGRITRHEGRITGVTAGPLTRLRNREGRRMAGHVGDSEGLAIGPSGPMFVSFEGVDRVWAYEDPARALPLPRLAEWDGLEPNGGLEALAIDADGALYTLPERSGQANQPFPLWRFRDGAWQQVAEIPRRGGFLPVGADFDAEDRFYLLEREFTGIGFRSRVRRFGLDEAGITGEEVLLESALLEHDNLEGIAVWSPAPGHIRLTMISDDNFFPLQSTQIVEYDLTESLAEAAARP</sequence>
<organism evidence="3 4">
    <name type="scientific">Salipiger marinus</name>
    <dbReference type="NCBI Taxonomy" id="555512"/>
    <lineage>
        <taxon>Bacteria</taxon>
        <taxon>Pseudomonadati</taxon>
        <taxon>Pseudomonadota</taxon>
        <taxon>Alphaproteobacteria</taxon>
        <taxon>Rhodobacterales</taxon>
        <taxon>Roseobacteraceae</taxon>
        <taxon>Salipiger</taxon>
    </lineage>
</organism>
<proteinExistence type="predicted"/>
<keyword evidence="1" id="KW-0732">Signal</keyword>
<feature type="signal peptide" evidence="1">
    <location>
        <begin position="1"/>
        <end position="23"/>
    </location>
</feature>
<name>A0A1G8I8Q9_9RHOB</name>
<dbReference type="Pfam" id="PF13449">
    <property type="entry name" value="Phytase-like"/>
    <property type="match status" value="1"/>
</dbReference>